<comment type="subcellular location">
    <subcellularLocation>
        <location evidence="1">Golgi apparatus membrane</location>
    </subcellularLocation>
</comment>
<keyword evidence="4" id="KW-0519">Myristate</keyword>
<feature type="domain" description="PDZ GRASP-type" evidence="11">
    <location>
        <begin position="1"/>
        <end position="84"/>
    </location>
</feature>
<dbReference type="SUPFAM" id="SSF50156">
    <property type="entry name" value="PDZ domain-like"/>
    <property type="match status" value="1"/>
</dbReference>
<feature type="non-terminal residue" evidence="12">
    <location>
        <position position="1"/>
    </location>
</feature>
<evidence type="ECO:0000256" key="6">
    <source>
        <dbReference type="ARBA" id="ARBA00023034"/>
    </source>
</evidence>
<dbReference type="Pfam" id="PF04495">
    <property type="entry name" value="GRASP55_65"/>
    <property type="match status" value="1"/>
</dbReference>
<dbReference type="InterPro" id="IPR007583">
    <property type="entry name" value="GRASP55_65"/>
</dbReference>
<accession>A0A8S4ABX8</accession>
<sequence>VQENSPGHLAGLEPFFDFIISVCNTRLNRDNDTLKELLKINVQRPVKMLLYSSKTLTVRETTVTPSTMWGGQGLLGVSIRFCSFEGANENVWHVLEVEPNSPAALSGLRAHVDYIIGADTAMNESDDLFSLIETYEGRELKLYVYNTDTDNCREVVITPSPDWGGVGSLGCEIGFGYLHRIPMLPFTKGKKSSFPAPAQDEAASTLKDGFTEVPLTAVIPTVPVVVTSVSNGVDRSLSSSSLTDVLTTSPKGGPGVSVPSHVTQPQSVPQAVSAAPTLPGLMQLPGGLPAFPNMPNLNVSHVLSPGVGLQHTGVSKLPPLNLPGAVPGVPPPVTAYEEPVITHNPTRSCSTTQLNSSLSPTPAATCDSINIPVSVDSS</sequence>
<dbReference type="GO" id="GO:0000139">
    <property type="term" value="C:Golgi membrane"/>
    <property type="evidence" value="ECO:0007669"/>
    <property type="project" value="UniProtKB-SubCell"/>
</dbReference>
<evidence type="ECO:0000256" key="4">
    <source>
        <dbReference type="ARBA" id="ARBA00022707"/>
    </source>
</evidence>
<name>A0A8S4ABX8_9TELE</name>
<evidence type="ECO:0000256" key="2">
    <source>
        <dbReference type="ARBA" id="ARBA00007144"/>
    </source>
</evidence>
<keyword evidence="13" id="KW-1185">Reference proteome</keyword>
<keyword evidence="6" id="KW-0333">Golgi apparatus</keyword>
<feature type="compositionally biased region" description="Polar residues" evidence="10">
    <location>
        <begin position="260"/>
        <end position="269"/>
    </location>
</feature>
<dbReference type="PANTHER" id="PTHR12893">
    <property type="entry name" value="GOLGI REASSEMBLY STACKING PROTEIN GRASP"/>
    <property type="match status" value="1"/>
</dbReference>
<keyword evidence="9" id="KW-0862">Zinc</keyword>
<organism evidence="12 13">
    <name type="scientific">Menidia menidia</name>
    <name type="common">Atlantic silverside</name>
    <dbReference type="NCBI Taxonomy" id="238744"/>
    <lineage>
        <taxon>Eukaryota</taxon>
        <taxon>Metazoa</taxon>
        <taxon>Chordata</taxon>
        <taxon>Craniata</taxon>
        <taxon>Vertebrata</taxon>
        <taxon>Euteleostomi</taxon>
        <taxon>Actinopterygii</taxon>
        <taxon>Neopterygii</taxon>
        <taxon>Teleostei</taxon>
        <taxon>Neoteleostei</taxon>
        <taxon>Acanthomorphata</taxon>
        <taxon>Ovalentaria</taxon>
        <taxon>Atherinomorphae</taxon>
        <taxon>Atheriniformes</taxon>
        <taxon>Atherinopsidae</taxon>
        <taxon>Menidiinae</taxon>
        <taxon>Menidia</taxon>
    </lineage>
</organism>
<dbReference type="PANTHER" id="PTHR12893:SF1">
    <property type="entry name" value="GOLGI REASSEMBLY-STACKING PROTEIN 2"/>
    <property type="match status" value="1"/>
</dbReference>
<proteinExistence type="inferred from homology"/>
<dbReference type="FunFam" id="2.30.42.10:FF:000026">
    <property type="entry name" value="Golgi reassembly stacking protein 2"/>
    <property type="match status" value="1"/>
</dbReference>
<reference evidence="12" key="1">
    <citation type="submission" date="2021-05" db="EMBL/GenBank/DDBJ databases">
        <authorList>
            <person name="Tigano A."/>
        </authorList>
    </citation>
    <scope>NUCLEOTIDE SEQUENCE</scope>
</reference>
<protein>
    <submittedName>
        <fullName evidence="12">(Atlantic silverside) hypothetical protein</fullName>
    </submittedName>
</protein>
<evidence type="ECO:0000256" key="5">
    <source>
        <dbReference type="ARBA" id="ARBA00022737"/>
    </source>
</evidence>
<keyword evidence="3" id="KW-0597">Phosphoprotein</keyword>
<dbReference type="GO" id="GO:0007030">
    <property type="term" value="P:Golgi organization"/>
    <property type="evidence" value="ECO:0007669"/>
    <property type="project" value="TreeGrafter"/>
</dbReference>
<evidence type="ECO:0000313" key="12">
    <source>
        <dbReference type="EMBL" id="CAG5865587.1"/>
    </source>
</evidence>
<dbReference type="InterPro" id="IPR036034">
    <property type="entry name" value="PDZ_sf"/>
</dbReference>
<evidence type="ECO:0000313" key="13">
    <source>
        <dbReference type="Proteomes" id="UP000677803"/>
    </source>
</evidence>
<dbReference type="Gene3D" id="2.30.42.10">
    <property type="match status" value="2"/>
</dbReference>
<dbReference type="AlphaFoldDB" id="A0A8S4ABX8"/>
<dbReference type="PROSITE" id="PS51865">
    <property type="entry name" value="PDZ_GRASP"/>
    <property type="match status" value="2"/>
</dbReference>
<feature type="domain" description="PDZ GRASP-type" evidence="11">
    <location>
        <begin position="90"/>
        <end position="178"/>
    </location>
</feature>
<keyword evidence="7" id="KW-0472">Membrane</keyword>
<keyword evidence="9" id="KW-0479">Metal-binding</keyword>
<evidence type="ECO:0000256" key="10">
    <source>
        <dbReference type="SAM" id="MobiDB-lite"/>
    </source>
</evidence>
<feature type="compositionally biased region" description="Low complexity" evidence="10">
    <location>
        <begin position="234"/>
        <end position="249"/>
    </location>
</feature>
<evidence type="ECO:0000256" key="3">
    <source>
        <dbReference type="ARBA" id="ARBA00022553"/>
    </source>
</evidence>
<evidence type="ECO:0000256" key="8">
    <source>
        <dbReference type="ARBA" id="ARBA00023288"/>
    </source>
</evidence>
<comment type="similarity">
    <text evidence="2">Belongs to the GORASP family.</text>
</comment>
<comment type="caution">
    <text evidence="12">The sequence shown here is derived from an EMBL/GenBank/DDBJ whole genome shotgun (WGS) entry which is preliminary data.</text>
</comment>
<keyword evidence="8" id="KW-0449">Lipoprotein</keyword>
<dbReference type="InterPro" id="IPR024958">
    <property type="entry name" value="GRASP_PDZ"/>
</dbReference>
<dbReference type="Proteomes" id="UP000677803">
    <property type="component" value="Unassembled WGS sequence"/>
</dbReference>
<dbReference type="EMBL" id="CAJRST010001113">
    <property type="protein sequence ID" value="CAG5865587.1"/>
    <property type="molecule type" value="Genomic_DNA"/>
</dbReference>
<evidence type="ECO:0000259" key="11">
    <source>
        <dbReference type="PROSITE" id="PS51865"/>
    </source>
</evidence>
<evidence type="ECO:0000256" key="1">
    <source>
        <dbReference type="ARBA" id="ARBA00004394"/>
    </source>
</evidence>
<dbReference type="OrthoDB" id="3318at2759"/>
<keyword evidence="5" id="KW-0677">Repeat</keyword>
<evidence type="ECO:0000256" key="7">
    <source>
        <dbReference type="ARBA" id="ARBA00023136"/>
    </source>
</evidence>
<feature type="region of interest" description="Disordered" evidence="10">
    <location>
        <begin position="234"/>
        <end position="269"/>
    </location>
</feature>
<evidence type="ECO:0000256" key="9">
    <source>
        <dbReference type="PIRSR" id="PIRSR607583-1"/>
    </source>
</evidence>
<dbReference type="GO" id="GO:0046872">
    <property type="term" value="F:metal ion binding"/>
    <property type="evidence" value="ECO:0007669"/>
    <property type="project" value="UniProtKB-KW"/>
</dbReference>
<dbReference type="FunFam" id="2.30.42.10:FF:000056">
    <property type="entry name" value="Golgi reassembly-stacking protein 2 isoform 1"/>
    <property type="match status" value="1"/>
</dbReference>
<feature type="binding site" evidence="9">
    <location>
        <position position="82"/>
    </location>
    <ligand>
        <name>Zn(2+)</name>
        <dbReference type="ChEBI" id="CHEBI:29105"/>
    </ligand>
</feature>
<gene>
    <name evidence="12" type="ORF">MMEN_LOCUS2250</name>
</gene>